<dbReference type="Proteomes" id="UP000007077">
    <property type="component" value="Plasmid pHP-187"/>
</dbReference>
<geneLocation type="plasmid" evidence="1 2">
    <name>pHP-187</name>
</geneLocation>
<reference evidence="2" key="2">
    <citation type="submission" date="2010-02" db="EMBL/GenBank/DDBJ databases">
        <title>Complete genome sequence of Marinobacter adhaerens type strain (HP15).</title>
        <authorList>
            <person name="Gaerdes A.A.M."/>
            <person name="Kaeppel E."/>
            <person name="Shezad A."/>
            <person name="Seebah S."/>
            <person name="Teeling H."/>
            <person name="Yarza P."/>
            <person name="Gloeckner F.O."/>
            <person name="Ullrich M.S."/>
        </authorList>
    </citation>
    <scope>NUCLEOTIDE SEQUENCE [LARGE SCALE GENOMIC DNA]</scope>
    <source>
        <strain evidence="2">DSM 23420 / HP15</strain>
        <plasmid evidence="2">Plasmid pHP-187</plasmid>
    </source>
</reference>
<protein>
    <submittedName>
        <fullName evidence="1">Uncharacterized protein</fullName>
    </submittedName>
</protein>
<gene>
    <name evidence="1" type="ordered locus">HP15_p187g64</name>
</gene>
<evidence type="ECO:0000313" key="2">
    <source>
        <dbReference type="Proteomes" id="UP000007077"/>
    </source>
</evidence>
<accession>E4PS26</accession>
<proteinExistence type="predicted"/>
<dbReference type="EMBL" id="CP001980">
    <property type="protein sequence ID" value="ADQ00061.1"/>
    <property type="molecule type" value="Genomic_DNA"/>
</dbReference>
<name>E4PS26_MARAH</name>
<dbReference type="AlphaFoldDB" id="E4PS26"/>
<keyword evidence="1" id="KW-0614">Plasmid</keyword>
<evidence type="ECO:0000313" key="1">
    <source>
        <dbReference type="EMBL" id="ADQ00061.1"/>
    </source>
</evidence>
<dbReference type="KEGG" id="mad:HP15_p187g64"/>
<reference evidence="1 2" key="1">
    <citation type="journal article" date="2010" name="Stand. Genomic Sci.">
        <title>Complete genome sequence of Marinobacter adhaerens type strain (HP15), a diatom-interacting marine microorganism.</title>
        <authorList>
            <person name="Gardes A."/>
            <person name="Kaeppel E."/>
            <person name="Shehzad A."/>
            <person name="Seebah S."/>
            <person name="Teeling H."/>
            <person name="Yarza P."/>
            <person name="Glockner F.O."/>
            <person name="Grossart H.P."/>
            <person name="Ullrich M.S."/>
        </authorList>
    </citation>
    <scope>NUCLEOTIDE SEQUENCE [LARGE SCALE GENOMIC DNA]</scope>
    <source>
        <strain evidence="2">DSM 23420 / HP15</strain>
        <plasmid evidence="2">Plasmid pHP-187</plasmid>
    </source>
</reference>
<sequence>MPVASNWVRGYLEDQHPPMAVQGVPQAEAIVVLG</sequence>
<dbReference type="HOGENOM" id="CLU_3374528_0_0_6"/>
<organism evidence="1 2">
    <name type="scientific">Marinobacter adhaerens (strain DSM 23420 / HP15)</name>
    <dbReference type="NCBI Taxonomy" id="225937"/>
    <lineage>
        <taxon>Bacteria</taxon>
        <taxon>Pseudomonadati</taxon>
        <taxon>Pseudomonadota</taxon>
        <taxon>Gammaproteobacteria</taxon>
        <taxon>Pseudomonadales</taxon>
        <taxon>Marinobacteraceae</taxon>
        <taxon>Marinobacter</taxon>
    </lineage>
</organism>